<evidence type="ECO:0000313" key="4">
    <source>
        <dbReference type="Proteomes" id="UP001304243"/>
    </source>
</evidence>
<evidence type="ECO:0000256" key="1">
    <source>
        <dbReference type="PROSITE-ProRule" id="PRU00175"/>
    </source>
</evidence>
<dbReference type="PANTHER" id="PTHR16047">
    <property type="entry name" value="RFWD3 PROTEIN"/>
    <property type="match status" value="1"/>
</dbReference>
<protein>
    <recommendedName>
        <fullName evidence="2">RING-type domain-containing protein</fullName>
    </recommendedName>
</protein>
<keyword evidence="4" id="KW-1185">Reference proteome</keyword>
<dbReference type="SMART" id="SM00184">
    <property type="entry name" value="RING"/>
    <property type="match status" value="1"/>
</dbReference>
<evidence type="ECO:0000313" key="3">
    <source>
        <dbReference type="EMBL" id="KAK4511922.1"/>
    </source>
</evidence>
<comment type="caution">
    <text evidence="3">The sequence shown here is derived from an EMBL/GenBank/DDBJ whole genome shotgun (WGS) entry which is preliminary data.</text>
</comment>
<dbReference type="GO" id="GO:0036297">
    <property type="term" value="P:interstrand cross-link repair"/>
    <property type="evidence" value="ECO:0007669"/>
    <property type="project" value="InterPro"/>
</dbReference>
<reference evidence="3 4" key="1">
    <citation type="submission" date="2022-11" db="EMBL/GenBank/DDBJ databases">
        <title>Mucor velutinosus strain NIH1002 WGS.</title>
        <authorList>
            <person name="Subramanian P."/>
            <person name="Mullikin J.C."/>
            <person name="Segre J.A."/>
            <person name="Zelazny A.M."/>
        </authorList>
    </citation>
    <scope>NUCLEOTIDE SEQUENCE [LARGE SCALE GENOMIC DNA]</scope>
    <source>
        <strain evidence="3 4">NIH1002</strain>
    </source>
</reference>
<feature type="domain" description="RING-type" evidence="2">
    <location>
        <begin position="7"/>
        <end position="49"/>
    </location>
</feature>
<dbReference type="Pfam" id="PF13639">
    <property type="entry name" value="zf-RING_2"/>
    <property type="match status" value="1"/>
</dbReference>
<dbReference type="PROSITE" id="PS50089">
    <property type="entry name" value="ZF_RING_2"/>
    <property type="match status" value="1"/>
</dbReference>
<gene>
    <name evidence="3" type="ORF">ATC70_003921</name>
</gene>
<keyword evidence="1" id="KW-0862">Zinc</keyword>
<keyword evidence="1" id="KW-0479">Metal-binding</keyword>
<dbReference type="GO" id="GO:0005634">
    <property type="term" value="C:nucleus"/>
    <property type="evidence" value="ECO:0007669"/>
    <property type="project" value="InterPro"/>
</dbReference>
<dbReference type="RefSeq" id="XP_064678588.1">
    <property type="nucleotide sequence ID" value="XM_064823276.1"/>
</dbReference>
<dbReference type="SUPFAM" id="SSF57850">
    <property type="entry name" value="RING/U-box"/>
    <property type="match status" value="1"/>
</dbReference>
<dbReference type="Gene3D" id="3.30.40.10">
    <property type="entry name" value="Zinc/RING finger domain, C3HC4 (zinc finger)"/>
    <property type="match status" value="1"/>
</dbReference>
<dbReference type="PANTHER" id="PTHR16047:SF7">
    <property type="entry name" value="E3 UBIQUITIN-PROTEIN LIGASE RFWD3"/>
    <property type="match status" value="1"/>
</dbReference>
<keyword evidence="1" id="KW-0863">Zinc-finger</keyword>
<dbReference type="InterPro" id="IPR013083">
    <property type="entry name" value="Znf_RING/FYVE/PHD"/>
</dbReference>
<evidence type="ECO:0000259" key="2">
    <source>
        <dbReference type="PROSITE" id="PS50089"/>
    </source>
</evidence>
<dbReference type="GO" id="GO:0016567">
    <property type="term" value="P:protein ubiquitination"/>
    <property type="evidence" value="ECO:0007669"/>
    <property type="project" value="InterPro"/>
</dbReference>
<organism evidence="3 4">
    <name type="scientific">Mucor velutinosus</name>
    <dbReference type="NCBI Taxonomy" id="708070"/>
    <lineage>
        <taxon>Eukaryota</taxon>
        <taxon>Fungi</taxon>
        <taxon>Fungi incertae sedis</taxon>
        <taxon>Mucoromycota</taxon>
        <taxon>Mucoromycotina</taxon>
        <taxon>Mucoromycetes</taxon>
        <taxon>Mucorales</taxon>
        <taxon>Mucorineae</taxon>
        <taxon>Mucoraceae</taxon>
        <taxon>Mucor</taxon>
    </lineage>
</organism>
<dbReference type="InterPro" id="IPR001841">
    <property type="entry name" value="Znf_RING"/>
</dbReference>
<dbReference type="AlphaFoldDB" id="A0AAN7D6U1"/>
<name>A0AAN7D6U1_9FUNG</name>
<sequence length="157" mass="17731">MHPSLICCICLDDMTNDTAIVALPCGHCFGEQCIEECLLSGSTKCPLCQKNYRHIHVRTLYLPLEEDCDKAYKEKYNELMKKTNALTKHYEVLKDLCDMTAANAPIISRVNELVNQMANVQEELKGKATTDKTVNPVVEPKHRKKGKLCKLFAGMKL</sequence>
<dbReference type="GO" id="GO:0004842">
    <property type="term" value="F:ubiquitin-protein transferase activity"/>
    <property type="evidence" value="ECO:0007669"/>
    <property type="project" value="InterPro"/>
</dbReference>
<dbReference type="GeneID" id="89947623"/>
<proteinExistence type="predicted"/>
<dbReference type="InterPro" id="IPR037381">
    <property type="entry name" value="RFWD3"/>
</dbReference>
<dbReference type="EMBL" id="JASEJX010000025">
    <property type="protein sequence ID" value="KAK4511922.1"/>
    <property type="molecule type" value="Genomic_DNA"/>
</dbReference>
<dbReference type="Proteomes" id="UP001304243">
    <property type="component" value="Unassembled WGS sequence"/>
</dbReference>
<dbReference type="GO" id="GO:0008270">
    <property type="term" value="F:zinc ion binding"/>
    <property type="evidence" value="ECO:0007669"/>
    <property type="project" value="UniProtKB-KW"/>
</dbReference>
<accession>A0AAN7D6U1</accession>